<protein>
    <submittedName>
        <fullName evidence="1">Uncharacterized protein</fullName>
    </submittedName>
</protein>
<dbReference type="AlphaFoldDB" id="A0A7D9M6R2"/>
<dbReference type="PANTHER" id="PTHR47510">
    <property type="entry name" value="REVERSE TRANSCRIPTASE DOMAIN-CONTAINING PROTEIN"/>
    <property type="match status" value="1"/>
</dbReference>
<dbReference type="InterPro" id="IPR036691">
    <property type="entry name" value="Endo/exonu/phosph_ase_sf"/>
</dbReference>
<reference evidence="1" key="1">
    <citation type="submission" date="2020-04" db="EMBL/GenBank/DDBJ databases">
        <authorList>
            <person name="Alioto T."/>
            <person name="Alioto T."/>
            <person name="Gomez Garrido J."/>
        </authorList>
    </citation>
    <scope>NUCLEOTIDE SEQUENCE</scope>
    <source>
        <strain evidence="1">A484AB</strain>
    </source>
</reference>
<dbReference type="Proteomes" id="UP001152795">
    <property type="component" value="Unassembled WGS sequence"/>
</dbReference>
<comment type="caution">
    <text evidence="1">The sequence shown here is derived from an EMBL/GenBank/DDBJ whole genome shotgun (WGS) entry which is preliminary data.</text>
</comment>
<evidence type="ECO:0000313" key="2">
    <source>
        <dbReference type="Proteomes" id="UP001152795"/>
    </source>
</evidence>
<proteinExistence type="predicted"/>
<dbReference type="OrthoDB" id="6629592at2759"/>
<evidence type="ECO:0000313" key="1">
    <source>
        <dbReference type="EMBL" id="CAB4043715.1"/>
    </source>
</evidence>
<dbReference type="SUPFAM" id="SSF56219">
    <property type="entry name" value="DNase I-like"/>
    <property type="match status" value="1"/>
</dbReference>
<sequence>MAFQQDRIHRSCGMERKRFMKRRVVYTANGVSTFNPATFMLTQSGINLINPGPLSAGISCEVFKSTAVPSILPHIDELRLIFKDNSPAVIAITETWLDDSVADSEVEIYGYSLHRLDRCNKRGGGVALYLSDNLKYIRKSELEDGSEALWMQVELNNIRYLIGCVYRAPDESLEVFDDMDDVLSVRLNEFIVENDLEQLIKEPTRVTSNTKSLIDVLITTTPSLFNKAGVLSVTLSDHYPIYGIMAFPGNNLEKHKIITTRSWNENNINNFVNELEQESWSVIDAFDDDDMFFAWEREFKSIFDNCFPRKRIRKQTHPWLDSTLLRVMRKRHQMHKRARKSGSSVDWDEYKRLRNLVTSALRKKRRNYFSNKLNETRGNPKAFWDTLHLVYPGKSQQNVIEKLIVGGKELCDKQDIANSLNEFFTTIANSLLSNQPPPNLQSSNSTVDCSDIFNFKSLNESDVLNALTMINTGKATGADEIPAKALKIAAPYISQVLTKIFNTSYQNGHYPSLWKVARVIPLFKGGCRTERDNQRPISVLPCVSKIHESFVNSDLQEFTWGNGLIKPNQYAYAKNSATTVALIMVVDSWKLAIDKGEK</sequence>
<keyword evidence="2" id="KW-1185">Reference proteome</keyword>
<accession>A0A7D9M6R2</accession>
<feature type="non-terminal residue" evidence="1">
    <location>
        <position position="598"/>
    </location>
</feature>
<organism evidence="1 2">
    <name type="scientific">Paramuricea clavata</name>
    <name type="common">Red gorgonian</name>
    <name type="synonym">Violescent sea-whip</name>
    <dbReference type="NCBI Taxonomy" id="317549"/>
    <lineage>
        <taxon>Eukaryota</taxon>
        <taxon>Metazoa</taxon>
        <taxon>Cnidaria</taxon>
        <taxon>Anthozoa</taxon>
        <taxon>Octocorallia</taxon>
        <taxon>Malacalcyonacea</taxon>
        <taxon>Plexauridae</taxon>
        <taxon>Paramuricea</taxon>
    </lineage>
</organism>
<dbReference type="EMBL" id="CACRXK020032961">
    <property type="protein sequence ID" value="CAB4043715.1"/>
    <property type="molecule type" value="Genomic_DNA"/>
</dbReference>
<name>A0A7D9M6R2_PARCT</name>
<gene>
    <name evidence="1" type="ORF">PACLA_8A000255</name>
</gene>
<dbReference type="Gene3D" id="3.60.10.10">
    <property type="entry name" value="Endonuclease/exonuclease/phosphatase"/>
    <property type="match status" value="2"/>
</dbReference>
<dbReference type="PANTHER" id="PTHR47510:SF3">
    <property type="entry name" value="ENDO_EXONUCLEASE_PHOSPHATASE DOMAIN-CONTAINING PROTEIN"/>
    <property type="match status" value="1"/>
</dbReference>